<gene>
    <name evidence="1" type="ORF">VCS650_LOCUS36975</name>
</gene>
<reference evidence="1" key="1">
    <citation type="submission" date="2021-02" db="EMBL/GenBank/DDBJ databases">
        <authorList>
            <person name="Nowell W R."/>
        </authorList>
    </citation>
    <scope>NUCLEOTIDE SEQUENCE</scope>
</reference>
<accession>A0A815LGB8</accession>
<evidence type="ECO:0000313" key="1">
    <source>
        <dbReference type="EMBL" id="CAF1408948.1"/>
    </source>
</evidence>
<protein>
    <submittedName>
        <fullName evidence="1">Uncharacterized protein</fullName>
    </submittedName>
</protein>
<proteinExistence type="predicted"/>
<dbReference type="OrthoDB" id="10054857at2759"/>
<dbReference type="Proteomes" id="UP000663891">
    <property type="component" value="Unassembled WGS sequence"/>
</dbReference>
<name>A0A815LGB8_9BILA</name>
<sequence>MMHKMQIDHESSASSQVILPLIFENSSITRSSHHHHHHQQQKTQRDRSRFFFKLRQNKKQNRLQQGPLPIHTNHQHHVHNIEKHIHEKNREIKLITAIVGSSIARNVSIKNIENEQNEVRLQFKSGSDCADALACLQSPDGQTLIRGAHQLIFIIGTNDLHRVGAYQTVQRIDHTVSTVRNLYPGHIEEDSSDDRSMGEVVENKLGEQQVQEKTGDEEIVWNKVSRKQFLSAVNDLGSDTKELINETWRLNDFTRSDKSVFGRLLSKFKINQTVNIRHSLYNFWRRNHQKFADDLSVNPINSVEEENKLDGKSEAEFSLSESKMQPLASIASIPYPKTRATHQDQPNLPPLPPLPPIIEASFILTSKQWKEIYDRHIRDMKLGWTDMLYNKVCSCNFHCHLIFKHHHFALEDTRKINSCFFRCTAICKSSSCVRTFEIFIKDEPISKESVIARIRAVGDEDHSADDKAFARKLTGKNRMDVGRAANEIGCLKVFQQKVLNASEDMLRARNFTGCETQEVVKHAAADYRKVYQLDEDIFRDCRIRQQLLEDVDVISTKIKGYVQVMGEKPFRLHLVTQAQVVRFITYCAKSVYSHIYIDATGSIVKDLPHQKKIFLYAAVFKDGLDPTNVIPLGHAILADHTAISISYFIGNLRQYTVTIVDKVIRPSFFVTDFSPAIFNAILQTFNHEDIRSHLKRCWNVLLRKYDARELRSLSFLRICCSHMMHAFARSLSAAHVEKGIRKNILHVFALFINCGELEIAFKFFKRILHLFGNPQATDTTNILQAFLEAPYDNDDIPEKIGPCDFEMEEDLTDLLDEVDENMHSSKAIIHESPFNVEAIRRFPQLTDLLDSKKKYENVTNPLFCRRVIYVFYKWFAYLPLWTSLLTEFEDRYATDRTPVDLQKYEHGRLSNAQVESYFRILKGSILERKTNLRPAEVIVELYRSIQAQLKADKFGVSQLVKNRKGNPKDMNVEESWGKKRAQKKQRNVYFTRIDKYEKKRLASKSVNLKPKAATPLRKPINSKPKSISPKSEPVVTELQSNYFDPFSPITSNIMSKSSPILNKITHTALPYNSGDFSVSKPAESFCGTSIFNEKDFSNHTSTLPISGRSVSPPNIFSGIKTESSHNALPSSKQIKTQVITIEQCSLIWPTFGINNKAFEGTVLILCLVLKNIDCLFSGRTYSVTNTCNIDSPLFAIYVTFRTESAIQNIILNSENEPFLSLRKTFALVESDGWDEARLYWLTTHNILIHQKSNKYNIYGSIDANVSCFIKNPVQLYKNMSVCSRQDCPKRERLATSSDLTIENCETSISTFLNATTSRCGEFAKNVDEITFKEAIKLGYVSHIRQIKNIHTNTIEKETGWLCNGEVITEPSYFVHGPPPFLFVDIVHPTIIDMNSEGIVQVDLNFHDIQRNITVGSSMYHLRATMNHKTDHFTATIIDSNNRLFLYNDLQGAREVDHSPFCVEIALYVLKY</sequence>
<comment type="caution">
    <text evidence="1">The sequence shown here is derived from an EMBL/GenBank/DDBJ whole genome shotgun (WGS) entry which is preliminary data.</text>
</comment>
<evidence type="ECO:0000313" key="2">
    <source>
        <dbReference type="Proteomes" id="UP000663891"/>
    </source>
</evidence>
<dbReference type="EMBL" id="CAJNON010000955">
    <property type="protein sequence ID" value="CAF1408948.1"/>
    <property type="molecule type" value="Genomic_DNA"/>
</dbReference>
<organism evidence="1 2">
    <name type="scientific">Adineta steineri</name>
    <dbReference type="NCBI Taxonomy" id="433720"/>
    <lineage>
        <taxon>Eukaryota</taxon>
        <taxon>Metazoa</taxon>
        <taxon>Spiralia</taxon>
        <taxon>Gnathifera</taxon>
        <taxon>Rotifera</taxon>
        <taxon>Eurotatoria</taxon>
        <taxon>Bdelloidea</taxon>
        <taxon>Adinetida</taxon>
        <taxon>Adinetidae</taxon>
        <taxon>Adineta</taxon>
    </lineage>
</organism>